<keyword evidence="2" id="KW-1185">Reference proteome</keyword>
<evidence type="ECO:0000313" key="1">
    <source>
        <dbReference type="EMBL" id="AAK79036.1"/>
    </source>
</evidence>
<dbReference type="OrthoDB" id="1899157at2"/>
<accession>Q97K59</accession>
<dbReference type="AlphaFoldDB" id="Q97K59"/>
<evidence type="ECO:0000313" key="2">
    <source>
        <dbReference type="Proteomes" id="UP000000814"/>
    </source>
</evidence>
<sequence length="70" mass="8175">MNLNDTEYYYIKNAQDDIIGLIDKVGTQVTSYTYDTYGKVISIDGSLKDTAHKINTYRYREYRYDSETGL</sequence>
<dbReference type="Proteomes" id="UP000000814">
    <property type="component" value="Chromosome"/>
</dbReference>
<proteinExistence type="predicted"/>
<dbReference type="Gene3D" id="2.180.10.10">
    <property type="entry name" value="RHS repeat-associated core"/>
    <property type="match status" value="1"/>
</dbReference>
<dbReference type="KEGG" id="cac:CA_C1061"/>
<organism evidence="1 2">
    <name type="scientific">Clostridium acetobutylicum (strain ATCC 824 / DSM 792 / JCM 1419 / IAM 19013 / LMG 5710 / NBRC 13948 / NRRL B-527 / VKM B-1787 / 2291 / W)</name>
    <dbReference type="NCBI Taxonomy" id="272562"/>
    <lineage>
        <taxon>Bacteria</taxon>
        <taxon>Bacillati</taxon>
        <taxon>Bacillota</taxon>
        <taxon>Clostridia</taxon>
        <taxon>Eubacteriales</taxon>
        <taxon>Clostridiaceae</taxon>
        <taxon>Clostridium</taxon>
    </lineage>
</organism>
<dbReference type="NCBIfam" id="TIGR01643">
    <property type="entry name" value="YD_repeat_2x"/>
    <property type="match status" value="1"/>
</dbReference>
<dbReference type="EMBL" id="AE001437">
    <property type="protein sequence ID" value="AAK79036.1"/>
    <property type="molecule type" value="Genomic_DNA"/>
</dbReference>
<dbReference type="PIR" id="A97031">
    <property type="entry name" value="A97031"/>
</dbReference>
<protein>
    <submittedName>
        <fullName evidence="1">Uncharcterized protein, shares conserved domain among different RHS family proteins and WAPA of B.subtilis</fullName>
    </submittedName>
</protein>
<gene>
    <name evidence="1" type="ordered locus">CA_C1061</name>
</gene>
<name>Q97K59_CLOAB</name>
<dbReference type="STRING" id="272562.CA_C1061"/>
<dbReference type="InterPro" id="IPR006530">
    <property type="entry name" value="YD"/>
</dbReference>
<reference evidence="1 2" key="1">
    <citation type="journal article" date="2001" name="J. Bacteriol.">
        <title>Genome sequence and comparative analysis of the solvent-producing bacterium Clostridium acetobutylicum.</title>
        <authorList>
            <person name="Nolling J."/>
            <person name="Breton G."/>
            <person name="Omelchenko M.V."/>
            <person name="Makarova K.S."/>
            <person name="Zeng Q."/>
            <person name="Gibson R."/>
            <person name="Lee H.M."/>
            <person name="Dubois J."/>
            <person name="Qiu D."/>
            <person name="Hitti J."/>
            <person name="Wolf Y.I."/>
            <person name="Tatusov R.L."/>
            <person name="Sabathe F."/>
            <person name="Doucette-Stamm L."/>
            <person name="Soucaille P."/>
            <person name="Daly M.J."/>
            <person name="Bennett G.N."/>
            <person name="Koonin E.V."/>
            <person name="Smith D.R."/>
        </authorList>
    </citation>
    <scope>NUCLEOTIDE SEQUENCE [LARGE SCALE GENOMIC DNA]</scope>
    <source>
        <strain evidence="2">ATCC 824 / DSM 792 / JCM 1419 / LMG 5710 / VKM B-1787</strain>
    </source>
</reference>
<dbReference type="HOGENOM" id="CLU_2750515_0_0_9"/>
<dbReference type="PATRIC" id="fig|272562.8.peg.1270"/>